<evidence type="ECO:0000313" key="4">
    <source>
        <dbReference type="Proteomes" id="UP000288725"/>
    </source>
</evidence>
<feature type="compositionally biased region" description="Low complexity" evidence="1">
    <location>
        <begin position="122"/>
        <end position="139"/>
    </location>
</feature>
<dbReference type="SMART" id="SM00355">
    <property type="entry name" value="ZnF_C2H2"/>
    <property type="match status" value="2"/>
</dbReference>
<dbReference type="Proteomes" id="UP000288725">
    <property type="component" value="Chromosome 6"/>
</dbReference>
<feature type="compositionally biased region" description="Low complexity" evidence="1">
    <location>
        <begin position="59"/>
        <end position="79"/>
    </location>
</feature>
<comment type="caution">
    <text evidence="3">The sequence shown here is derived from an EMBL/GenBank/DDBJ whole genome shotgun (WGS) entry which is preliminary data.</text>
</comment>
<feature type="region of interest" description="Disordered" evidence="1">
    <location>
        <begin position="438"/>
        <end position="500"/>
    </location>
</feature>
<protein>
    <recommendedName>
        <fullName evidence="2">C2H2-type domain-containing protein</fullName>
    </recommendedName>
</protein>
<dbReference type="AlphaFoldDB" id="A0A444RN53"/>
<dbReference type="InterPro" id="IPR013087">
    <property type="entry name" value="Znf_C2H2_type"/>
</dbReference>
<name>A0A444RN53_VERDA</name>
<evidence type="ECO:0000259" key="2">
    <source>
        <dbReference type="PROSITE" id="PS00028"/>
    </source>
</evidence>
<gene>
    <name evidence="3" type="ORF">VDGE_03559</name>
</gene>
<feature type="region of interest" description="Disordered" evidence="1">
    <location>
        <begin position="393"/>
        <end position="417"/>
    </location>
</feature>
<proteinExistence type="predicted"/>
<feature type="region of interest" description="Disordered" evidence="1">
    <location>
        <begin position="1"/>
        <end position="29"/>
    </location>
</feature>
<organism evidence="3 4">
    <name type="scientific">Verticillium dahliae</name>
    <name type="common">Verticillium wilt</name>
    <dbReference type="NCBI Taxonomy" id="27337"/>
    <lineage>
        <taxon>Eukaryota</taxon>
        <taxon>Fungi</taxon>
        <taxon>Dikarya</taxon>
        <taxon>Ascomycota</taxon>
        <taxon>Pezizomycotina</taxon>
        <taxon>Sordariomycetes</taxon>
        <taxon>Hypocreomycetidae</taxon>
        <taxon>Glomerellales</taxon>
        <taxon>Plectosphaerellaceae</taxon>
        <taxon>Verticillium</taxon>
    </lineage>
</organism>
<feature type="compositionally biased region" description="Low complexity" evidence="1">
    <location>
        <begin position="460"/>
        <end position="481"/>
    </location>
</feature>
<feature type="region of interest" description="Disordered" evidence="1">
    <location>
        <begin position="58"/>
        <end position="79"/>
    </location>
</feature>
<dbReference type="PROSITE" id="PS00028">
    <property type="entry name" value="ZINC_FINGER_C2H2_1"/>
    <property type="match status" value="1"/>
</dbReference>
<feature type="region of interest" description="Disordered" evidence="1">
    <location>
        <begin position="122"/>
        <end position="176"/>
    </location>
</feature>
<accession>A0A444RN53</accession>
<feature type="domain" description="C2H2-type" evidence="2">
    <location>
        <begin position="217"/>
        <end position="240"/>
    </location>
</feature>
<dbReference type="EMBL" id="RSDZ01000125">
    <property type="protein sequence ID" value="RXG42589.1"/>
    <property type="molecule type" value="Genomic_DNA"/>
</dbReference>
<evidence type="ECO:0000256" key="1">
    <source>
        <dbReference type="SAM" id="MobiDB-lite"/>
    </source>
</evidence>
<evidence type="ECO:0000313" key="3">
    <source>
        <dbReference type="EMBL" id="RXG42589.1"/>
    </source>
</evidence>
<sequence>MPGDMSANPWPGDGSSQPPPAPHQEDLDRQLIQHLLGRYGHRELSRLIRDEVGPQSDGASIISSAPSVAPSSVLSDDASSVWDTQSVRTFSSDTSSIAGSIRSNVSKGAKFFARRTASNTTSATAAAQAQTHSQTVAQAEQDHHDAMQQWNSDASTPQATPANEGIPTTSTSTSSKQKGAFMCGFCKEEDITKTCTRKNDLKRHIEDFHNVNAQWFCRHRGCQMVFDWQAAYKTHLKTAHGGSRMSLDEAKVNLCQQVVFACGFENCPQVYEAPNDDDAAAVFKDYVSHVVKHFDEGSNSGEWTYSARIRNLLRQAQVAPMWNDSAAWNEGAQSKLVWNPQTSGILRKRLESRHIGDIKLLIQYAYILGTDPSTHRKFRDDFVTPVSDTCQQNIPGHKLKSRQPSIPAVPQEDPFSFRISRGTNPALAHYIASQRKVYVPSRQRSMRPPQLHQTRPTTMSSQHHLPHQQQQQQQQQRSSSQLGHFFSSIPETSQSPMYHDNRQYVQPNSALQNGIIADDLQSLRSITGGTPEPATDIEMQDGIMDFAGQYPLQSPAGDGPQSGYY</sequence>
<feature type="compositionally biased region" description="Polar residues" evidence="1">
    <location>
        <begin position="148"/>
        <end position="161"/>
    </location>
</feature>
<dbReference type="Gene3D" id="3.30.160.60">
    <property type="entry name" value="Classic Zinc Finger"/>
    <property type="match status" value="1"/>
</dbReference>
<reference evidence="3 4" key="1">
    <citation type="submission" date="2018-12" db="EMBL/GenBank/DDBJ databases">
        <title>Genome of Verticillium dahliae isolate Getta Getta.</title>
        <authorList>
            <person name="Gardiner D.M."/>
        </authorList>
    </citation>
    <scope>NUCLEOTIDE SEQUENCE [LARGE SCALE GENOMIC DNA]</scope>
    <source>
        <strain evidence="3 4">Getta Getta</strain>
    </source>
</reference>